<comment type="similarity">
    <text evidence="1 7">Belongs to the universal ribosomal protein uL18 family.</text>
</comment>
<evidence type="ECO:0000256" key="5">
    <source>
        <dbReference type="ARBA" id="ARBA00023274"/>
    </source>
</evidence>
<dbReference type="InterPro" id="IPR004389">
    <property type="entry name" value="Ribosomal_uL18_bac-type"/>
</dbReference>
<evidence type="ECO:0000256" key="1">
    <source>
        <dbReference type="ARBA" id="ARBA00007116"/>
    </source>
</evidence>
<dbReference type="GO" id="GO:0022625">
    <property type="term" value="C:cytosolic large ribosomal subunit"/>
    <property type="evidence" value="ECO:0007669"/>
    <property type="project" value="TreeGrafter"/>
</dbReference>
<gene>
    <name evidence="7" type="primary">rplR</name>
    <name evidence="8" type="ORF">A2368_00990</name>
</gene>
<dbReference type="EMBL" id="MFAM01000026">
    <property type="protein sequence ID" value="OGD79123.1"/>
    <property type="molecule type" value="Genomic_DNA"/>
</dbReference>
<evidence type="ECO:0000256" key="3">
    <source>
        <dbReference type="ARBA" id="ARBA00022884"/>
    </source>
</evidence>
<evidence type="ECO:0000256" key="2">
    <source>
        <dbReference type="ARBA" id="ARBA00022730"/>
    </source>
</evidence>
<evidence type="ECO:0000313" key="9">
    <source>
        <dbReference type="Proteomes" id="UP000176682"/>
    </source>
</evidence>
<reference evidence="8 9" key="1">
    <citation type="journal article" date="2016" name="Nat. Commun.">
        <title>Thousands of microbial genomes shed light on interconnected biogeochemical processes in an aquifer system.</title>
        <authorList>
            <person name="Anantharaman K."/>
            <person name="Brown C.T."/>
            <person name="Hug L.A."/>
            <person name="Sharon I."/>
            <person name="Castelle C.J."/>
            <person name="Probst A.J."/>
            <person name="Thomas B.C."/>
            <person name="Singh A."/>
            <person name="Wilkins M.J."/>
            <person name="Karaoz U."/>
            <person name="Brodie E.L."/>
            <person name="Williams K.H."/>
            <person name="Hubbard S.S."/>
            <person name="Banfield J.F."/>
        </authorList>
    </citation>
    <scope>NUCLEOTIDE SEQUENCE [LARGE SCALE GENOMIC DNA]</scope>
</reference>
<evidence type="ECO:0000256" key="6">
    <source>
        <dbReference type="ARBA" id="ARBA00035197"/>
    </source>
</evidence>
<dbReference type="PANTHER" id="PTHR12899">
    <property type="entry name" value="39S RIBOSOMAL PROTEIN L18, MITOCHONDRIAL"/>
    <property type="match status" value="1"/>
</dbReference>
<evidence type="ECO:0000256" key="4">
    <source>
        <dbReference type="ARBA" id="ARBA00022980"/>
    </source>
</evidence>
<dbReference type="GO" id="GO:0006412">
    <property type="term" value="P:translation"/>
    <property type="evidence" value="ECO:0007669"/>
    <property type="project" value="UniProtKB-UniRule"/>
</dbReference>
<dbReference type="InterPro" id="IPR005484">
    <property type="entry name" value="Ribosomal_uL18_bac/plant/anim"/>
</dbReference>
<proteinExistence type="inferred from homology"/>
<evidence type="ECO:0000256" key="7">
    <source>
        <dbReference type="HAMAP-Rule" id="MF_01337"/>
    </source>
</evidence>
<keyword evidence="5 7" id="KW-0687">Ribonucleoprotein</keyword>
<dbReference type="AlphaFoldDB" id="A0A1F5FHN8"/>
<keyword evidence="3 7" id="KW-0694">RNA-binding</keyword>
<dbReference type="Proteomes" id="UP000176682">
    <property type="component" value="Unassembled WGS sequence"/>
</dbReference>
<comment type="subunit">
    <text evidence="7">Part of the 50S ribosomal subunit; part of the 5S rRNA/L5/L18/L25 subcomplex. Contacts the 5S and 23S rRNAs.</text>
</comment>
<dbReference type="NCBIfam" id="TIGR00060">
    <property type="entry name" value="L18_bact"/>
    <property type="match status" value="1"/>
</dbReference>
<sequence>MNQKTAKTKRQLRVRSHVFGTPARPRLAVFRSNKHTYAQVIDDTKGTTLLGVSTYHQKAGTKGDRVTALGSTLAESLKKLKLTKLVFDRRSYRFHGRIKMLAQSLRDAGITI</sequence>
<comment type="caution">
    <text evidence="8">The sequence shown here is derived from an EMBL/GenBank/DDBJ whole genome shotgun (WGS) entry which is preliminary data.</text>
</comment>
<keyword evidence="4 7" id="KW-0689">Ribosomal protein</keyword>
<dbReference type="InterPro" id="IPR057268">
    <property type="entry name" value="Ribosomal_L18"/>
</dbReference>
<dbReference type="Gene3D" id="3.30.420.100">
    <property type="match status" value="1"/>
</dbReference>
<evidence type="ECO:0000313" key="8">
    <source>
        <dbReference type="EMBL" id="OGD79123.1"/>
    </source>
</evidence>
<dbReference type="GO" id="GO:0003735">
    <property type="term" value="F:structural constituent of ribosome"/>
    <property type="evidence" value="ECO:0007669"/>
    <property type="project" value="InterPro"/>
</dbReference>
<dbReference type="GO" id="GO:0008097">
    <property type="term" value="F:5S rRNA binding"/>
    <property type="evidence" value="ECO:0007669"/>
    <property type="project" value="TreeGrafter"/>
</dbReference>
<protein>
    <recommendedName>
        <fullName evidence="6 7">Large ribosomal subunit protein uL18</fullName>
    </recommendedName>
</protein>
<dbReference type="Pfam" id="PF00861">
    <property type="entry name" value="Ribosomal_L18p"/>
    <property type="match status" value="1"/>
</dbReference>
<dbReference type="CDD" id="cd00432">
    <property type="entry name" value="Ribosomal_L18_L5e"/>
    <property type="match status" value="1"/>
</dbReference>
<comment type="function">
    <text evidence="7">This is one of the proteins that bind and probably mediate the attachment of the 5S RNA into the large ribosomal subunit, where it forms part of the central protuberance.</text>
</comment>
<dbReference type="HAMAP" id="MF_01337_B">
    <property type="entry name" value="Ribosomal_uL18_B"/>
    <property type="match status" value="1"/>
</dbReference>
<dbReference type="SUPFAM" id="SSF53137">
    <property type="entry name" value="Translational machinery components"/>
    <property type="match status" value="1"/>
</dbReference>
<keyword evidence="2 7" id="KW-0699">rRNA-binding</keyword>
<accession>A0A1F5FHN8</accession>
<dbReference type="PANTHER" id="PTHR12899:SF3">
    <property type="entry name" value="LARGE RIBOSOMAL SUBUNIT PROTEIN UL18M"/>
    <property type="match status" value="1"/>
</dbReference>
<name>A0A1F5FHN8_9BACT</name>
<organism evidence="8 9">
    <name type="scientific">Candidatus Collierbacteria bacterium RIFOXYB1_FULL_49_13</name>
    <dbReference type="NCBI Taxonomy" id="1817728"/>
    <lineage>
        <taxon>Bacteria</taxon>
        <taxon>Candidatus Collieribacteriota</taxon>
    </lineage>
</organism>